<protein>
    <submittedName>
        <fullName evidence="2">Uncharacterized protein</fullName>
    </submittedName>
</protein>
<dbReference type="EMBL" id="JBHSQB010000007">
    <property type="protein sequence ID" value="MFC6096879.1"/>
    <property type="molecule type" value="Genomic_DNA"/>
</dbReference>
<evidence type="ECO:0000313" key="3">
    <source>
        <dbReference type="Proteomes" id="UP001596287"/>
    </source>
</evidence>
<proteinExistence type="predicted"/>
<dbReference type="Proteomes" id="UP001596287">
    <property type="component" value="Unassembled WGS sequence"/>
</dbReference>
<comment type="caution">
    <text evidence="2">The sequence shown here is derived from an EMBL/GenBank/DDBJ whole genome shotgun (WGS) entry which is preliminary data.</text>
</comment>
<feature type="transmembrane region" description="Helical" evidence="1">
    <location>
        <begin position="87"/>
        <end position="106"/>
    </location>
</feature>
<keyword evidence="1" id="KW-0812">Transmembrane</keyword>
<keyword evidence="1" id="KW-0472">Membrane</keyword>
<gene>
    <name evidence="2" type="ORF">ACFPVY_09500</name>
</gene>
<dbReference type="RefSeq" id="WP_379791749.1">
    <property type="nucleotide sequence ID" value="NZ_JBHSQB010000007.1"/>
</dbReference>
<feature type="transmembrane region" description="Helical" evidence="1">
    <location>
        <begin position="30"/>
        <end position="50"/>
    </location>
</feature>
<accession>A0ABW1PMV7</accession>
<sequence length="113" mass="13172">MKTANKINYALVLLPILLVILGIFDEQFFFYFLVSLVPLGIFQVIIAIGYSSKFGKNLHYRIYTYGVMFFFSLAITAQFWWDYLEPYGGLFYALPTILAIYFSIILHDKSKEL</sequence>
<feature type="transmembrane region" description="Helical" evidence="1">
    <location>
        <begin position="7"/>
        <end position="24"/>
    </location>
</feature>
<keyword evidence="1" id="KW-1133">Transmembrane helix</keyword>
<reference evidence="3" key="1">
    <citation type="journal article" date="2019" name="Int. J. Syst. Evol. Microbiol.">
        <title>The Global Catalogue of Microorganisms (GCM) 10K type strain sequencing project: providing services to taxonomists for standard genome sequencing and annotation.</title>
        <authorList>
            <consortium name="The Broad Institute Genomics Platform"/>
            <consortium name="The Broad Institute Genome Sequencing Center for Infectious Disease"/>
            <person name="Wu L."/>
            <person name="Ma J."/>
        </authorList>
    </citation>
    <scope>NUCLEOTIDE SEQUENCE [LARGE SCALE GENOMIC DNA]</scope>
    <source>
        <strain evidence="3">CCUG 49679</strain>
    </source>
</reference>
<name>A0ABW1PMV7_9FLAO</name>
<evidence type="ECO:0000313" key="2">
    <source>
        <dbReference type="EMBL" id="MFC6096879.1"/>
    </source>
</evidence>
<feature type="transmembrane region" description="Helical" evidence="1">
    <location>
        <begin position="62"/>
        <end position="81"/>
    </location>
</feature>
<keyword evidence="3" id="KW-1185">Reference proteome</keyword>
<evidence type="ECO:0000256" key="1">
    <source>
        <dbReference type="SAM" id="Phobius"/>
    </source>
</evidence>
<organism evidence="2 3">
    <name type="scientific">Flavobacterium qiangtangense</name>
    <dbReference type="NCBI Taxonomy" id="1442595"/>
    <lineage>
        <taxon>Bacteria</taxon>
        <taxon>Pseudomonadati</taxon>
        <taxon>Bacteroidota</taxon>
        <taxon>Flavobacteriia</taxon>
        <taxon>Flavobacteriales</taxon>
        <taxon>Flavobacteriaceae</taxon>
        <taxon>Flavobacterium</taxon>
    </lineage>
</organism>